<name>A0A8J2JDE0_9HEXA</name>
<keyword evidence="1" id="KW-0732">Signal</keyword>
<comment type="caution">
    <text evidence="2">The sequence shown here is derived from an EMBL/GenBank/DDBJ whole genome shotgun (WGS) entry which is preliminary data.</text>
</comment>
<keyword evidence="3" id="KW-1185">Reference proteome</keyword>
<organism evidence="2 3">
    <name type="scientific">Allacma fusca</name>
    <dbReference type="NCBI Taxonomy" id="39272"/>
    <lineage>
        <taxon>Eukaryota</taxon>
        <taxon>Metazoa</taxon>
        <taxon>Ecdysozoa</taxon>
        <taxon>Arthropoda</taxon>
        <taxon>Hexapoda</taxon>
        <taxon>Collembola</taxon>
        <taxon>Symphypleona</taxon>
        <taxon>Sminthuridae</taxon>
        <taxon>Allacma</taxon>
    </lineage>
</organism>
<gene>
    <name evidence="2" type="ORF">AFUS01_LOCUS1589</name>
</gene>
<accession>A0A8J2JDE0</accession>
<feature type="signal peptide" evidence="1">
    <location>
        <begin position="1"/>
        <end position="19"/>
    </location>
</feature>
<dbReference type="Proteomes" id="UP000708208">
    <property type="component" value="Unassembled WGS sequence"/>
</dbReference>
<dbReference type="EMBL" id="CAJVCH010008845">
    <property type="protein sequence ID" value="CAG7664863.1"/>
    <property type="molecule type" value="Genomic_DNA"/>
</dbReference>
<sequence>MASNIALVLLSVFALSINAGPIESPQDSNIFLNDMRFVDSE</sequence>
<proteinExistence type="predicted"/>
<evidence type="ECO:0000313" key="3">
    <source>
        <dbReference type="Proteomes" id="UP000708208"/>
    </source>
</evidence>
<dbReference type="AlphaFoldDB" id="A0A8J2JDE0"/>
<feature type="chain" id="PRO_5035178317" evidence="1">
    <location>
        <begin position="20"/>
        <end position="41"/>
    </location>
</feature>
<evidence type="ECO:0000256" key="1">
    <source>
        <dbReference type="SAM" id="SignalP"/>
    </source>
</evidence>
<protein>
    <submittedName>
        <fullName evidence="2">Uncharacterized protein</fullName>
    </submittedName>
</protein>
<dbReference type="OrthoDB" id="291007at2759"/>
<feature type="non-terminal residue" evidence="2">
    <location>
        <position position="1"/>
    </location>
</feature>
<evidence type="ECO:0000313" key="2">
    <source>
        <dbReference type="EMBL" id="CAG7664863.1"/>
    </source>
</evidence>
<reference evidence="2" key="1">
    <citation type="submission" date="2021-06" db="EMBL/GenBank/DDBJ databases">
        <authorList>
            <person name="Hodson N. C."/>
            <person name="Mongue J. A."/>
            <person name="Jaron S. K."/>
        </authorList>
    </citation>
    <scope>NUCLEOTIDE SEQUENCE</scope>
</reference>